<comment type="subcellular location">
    <subcellularLocation>
        <location evidence="1">Cell envelope</location>
    </subcellularLocation>
</comment>
<comment type="caution">
    <text evidence="6">The sequence shown here is derived from an EMBL/GenBank/DDBJ whole genome shotgun (WGS) entry which is preliminary data.</text>
</comment>
<dbReference type="PIRSF" id="PIRSF006470">
    <property type="entry name" value="DctB"/>
    <property type="match status" value="1"/>
</dbReference>
<dbReference type="Proteomes" id="UP000285123">
    <property type="component" value="Unassembled WGS sequence"/>
</dbReference>
<feature type="chain" id="PRO_5019310919" description="C4-dicarboxylate ABC transporter substrate-binding protein" evidence="5">
    <location>
        <begin position="37"/>
        <end position="349"/>
    </location>
</feature>
<organism evidence="6 7">
    <name type="scientific">Salinisphaera orenii YIM 95161</name>
    <dbReference type="NCBI Taxonomy" id="1051139"/>
    <lineage>
        <taxon>Bacteria</taxon>
        <taxon>Pseudomonadati</taxon>
        <taxon>Pseudomonadota</taxon>
        <taxon>Gammaproteobacteria</taxon>
        <taxon>Salinisphaerales</taxon>
        <taxon>Salinisphaeraceae</taxon>
        <taxon>Salinisphaera</taxon>
    </lineage>
</organism>
<dbReference type="NCBIfam" id="NF037995">
    <property type="entry name" value="TRAP_S1"/>
    <property type="match status" value="1"/>
</dbReference>
<gene>
    <name evidence="6" type="ORF">SAHL_16960</name>
</gene>
<dbReference type="PANTHER" id="PTHR33376">
    <property type="match status" value="1"/>
</dbReference>
<evidence type="ECO:0000256" key="4">
    <source>
        <dbReference type="ARBA" id="ARBA00022729"/>
    </source>
</evidence>
<feature type="signal peptide" evidence="5">
    <location>
        <begin position="1"/>
        <end position="36"/>
    </location>
</feature>
<reference evidence="6 7" key="1">
    <citation type="submission" date="2013-10" db="EMBL/GenBank/DDBJ databases">
        <title>Salinisphaera halophila YIM 95161 Genome Sequencing.</title>
        <authorList>
            <person name="Lai Q."/>
            <person name="Li C."/>
            <person name="Shao Z."/>
        </authorList>
    </citation>
    <scope>NUCLEOTIDE SEQUENCE [LARGE SCALE GENOMIC DNA]</scope>
    <source>
        <strain evidence="6 7">YIM 95161</strain>
    </source>
</reference>
<dbReference type="InterPro" id="IPR004682">
    <property type="entry name" value="TRAP_DctP"/>
</dbReference>
<dbReference type="EMBL" id="AYKF01000143">
    <property type="protein sequence ID" value="ROO23162.1"/>
    <property type="molecule type" value="Genomic_DNA"/>
</dbReference>
<evidence type="ECO:0000256" key="1">
    <source>
        <dbReference type="ARBA" id="ARBA00004196"/>
    </source>
</evidence>
<dbReference type="GO" id="GO:0055085">
    <property type="term" value="P:transmembrane transport"/>
    <property type="evidence" value="ECO:0007669"/>
    <property type="project" value="InterPro"/>
</dbReference>
<dbReference type="GO" id="GO:0030288">
    <property type="term" value="C:outer membrane-bounded periplasmic space"/>
    <property type="evidence" value="ECO:0007669"/>
    <property type="project" value="InterPro"/>
</dbReference>
<dbReference type="Pfam" id="PF03480">
    <property type="entry name" value="DctP"/>
    <property type="match status" value="1"/>
</dbReference>
<evidence type="ECO:0000256" key="2">
    <source>
        <dbReference type="ARBA" id="ARBA00009023"/>
    </source>
</evidence>
<sequence length="349" mass="38496">MKHQTRGNQGRSARQRLAAALCGVAVTLALPGVASAADYNLKIGTIESPSGSNTRGWKTFEQYVESNSGGRIAIDVMSSGQLGDTQKLLEGLQLGIHKMAQGDETITSAYKPMMAWFSPYLFRDELSMKAFFESDTFADLNDAMADDMGVRALAVAPYGFYDFINKKRAIKTVDDMQGLKLRTLPNSQITIKTWDALDASATPVSWAEIYTSIRTGVIDGLGHTPSIMVDQKYYEVAKHVTLDQSMGVANMYLVNEDFYQSLPNDLQQVVKQGAQLAANVEFGIASYRNRVEALDTLREEGVEIYALPAEERAKFKAKAQEQVTPWLKETSGEDNVDAVFDAVERIESD</sequence>
<dbReference type="AlphaFoldDB" id="A0A423PDP3"/>
<evidence type="ECO:0000256" key="3">
    <source>
        <dbReference type="ARBA" id="ARBA00022448"/>
    </source>
</evidence>
<dbReference type="RefSeq" id="WP_123592577.1">
    <property type="nucleotide sequence ID" value="NZ_AYKF01000143.1"/>
</dbReference>
<evidence type="ECO:0000313" key="7">
    <source>
        <dbReference type="Proteomes" id="UP000285123"/>
    </source>
</evidence>
<evidence type="ECO:0008006" key="8">
    <source>
        <dbReference type="Google" id="ProtNLM"/>
    </source>
</evidence>
<comment type="similarity">
    <text evidence="2">Belongs to the bacterial solute-binding protein 7 family.</text>
</comment>
<keyword evidence="4 5" id="KW-0732">Signal</keyword>
<dbReference type="CDD" id="cd13603">
    <property type="entry name" value="PBP2_TRAP_Siap_TeaA_like"/>
    <property type="match status" value="1"/>
</dbReference>
<proteinExistence type="inferred from homology"/>
<keyword evidence="3" id="KW-0813">Transport</keyword>
<dbReference type="PANTHER" id="PTHR33376:SF4">
    <property type="entry name" value="SIALIC ACID-BINDING PERIPLASMIC PROTEIN SIAP"/>
    <property type="match status" value="1"/>
</dbReference>
<dbReference type="InterPro" id="IPR018389">
    <property type="entry name" value="DctP_fam"/>
</dbReference>
<evidence type="ECO:0000256" key="5">
    <source>
        <dbReference type="SAM" id="SignalP"/>
    </source>
</evidence>
<dbReference type="InterPro" id="IPR038404">
    <property type="entry name" value="TRAP_DctP_sf"/>
</dbReference>
<dbReference type="Gene3D" id="3.40.190.170">
    <property type="entry name" value="Bacterial extracellular solute-binding protein, family 7"/>
    <property type="match status" value="1"/>
</dbReference>
<dbReference type="OrthoDB" id="8690069at2"/>
<evidence type="ECO:0000313" key="6">
    <source>
        <dbReference type="EMBL" id="ROO23162.1"/>
    </source>
</evidence>
<name>A0A423PDP3_9GAMM</name>
<protein>
    <recommendedName>
        <fullName evidence="8">C4-dicarboxylate ABC transporter substrate-binding protein</fullName>
    </recommendedName>
</protein>
<accession>A0A423PDP3</accession>